<feature type="region of interest" description="Disordered" evidence="1">
    <location>
        <begin position="1"/>
        <end position="24"/>
    </location>
</feature>
<feature type="region of interest" description="Disordered" evidence="1">
    <location>
        <begin position="44"/>
        <end position="125"/>
    </location>
</feature>
<sequence length="125" mass="13581">MAASDQATENATTSTSTSRGPTELTSMIAVKKFLELHGGDFLEQETTNFNHSEAMRGESDEDSDSPSDMSMSAIGDCSSDKEMFHGQGCSGDILTDREYDYNDEQAENLDGNISDESNDNDVEDC</sequence>
<dbReference type="AlphaFoldDB" id="A0A1X7UQB1"/>
<dbReference type="EnsemblMetazoa" id="Aqu2.1.29597_001">
    <property type="protein sequence ID" value="Aqu2.1.29597_001"/>
    <property type="gene ID" value="Aqu2.1.29597"/>
</dbReference>
<proteinExistence type="predicted"/>
<evidence type="ECO:0000313" key="2">
    <source>
        <dbReference type="EnsemblMetazoa" id="Aqu2.1.29597_001"/>
    </source>
</evidence>
<name>A0A1X7UQB1_AMPQE</name>
<feature type="compositionally biased region" description="Acidic residues" evidence="1">
    <location>
        <begin position="116"/>
        <end position="125"/>
    </location>
</feature>
<organism evidence="2">
    <name type="scientific">Amphimedon queenslandica</name>
    <name type="common">Sponge</name>
    <dbReference type="NCBI Taxonomy" id="400682"/>
    <lineage>
        <taxon>Eukaryota</taxon>
        <taxon>Metazoa</taxon>
        <taxon>Porifera</taxon>
        <taxon>Demospongiae</taxon>
        <taxon>Heteroscleromorpha</taxon>
        <taxon>Haplosclerida</taxon>
        <taxon>Niphatidae</taxon>
        <taxon>Amphimedon</taxon>
    </lineage>
</organism>
<protein>
    <submittedName>
        <fullName evidence="2">Uncharacterized protein</fullName>
    </submittedName>
</protein>
<dbReference type="InParanoid" id="A0A1X7UQB1"/>
<evidence type="ECO:0000256" key="1">
    <source>
        <dbReference type="SAM" id="MobiDB-lite"/>
    </source>
</evidence>
<reference evidence="2" key="1">
    <citation type="submission" date="2017-05" db="UniProtKB">
        <authorList>
            <consortium name="EnsemblMetazoa"/>
        </authorList>
    </citation>
    <scope>IDENTIFICATION</scope>
</reference>
<feature type="compositionally biased region" description="Polar residues" evidence="1">
    <location>
        <begin position="1"/>
        <end position="11"/>
    </location>
</feature>
<accession>A0A1X7UQB1</accession>